<dbReference type="HOGENOM" id="CLU_2753677_0_0_9"/>
<dbReference type="EMBL" id="CP001034">
    <property type="protein sequence ID" value="ACB85139.1"/>
    <property type="molecule type" value="Genomic_DNA"/>
</dbReference>
<dbReference type="InParanoid" id="B2A439"/>
<evidence type="ECO:0000313" key="3">
    <source>
        <dbReference type="Proteomes" id="UP000001683"/>
    </source>
</evidence>
<dbReference type="Proteomes" id="UP000001683">
    <property type="component" value="Chromosome"/>
</dbReference>
<keyword evidence="3" id="KW-1185">Reference proteome</keyword>
<organism evidence="2 3">
    <name type="scientific">Natranaerobius thermophilus (strain ATCC BAA-1301 / DSM 18059 / JW/NM-WN-LF)</name>
    <dbReference type="NCBI Taxonomy" id="457570"/>
    <lineage>
        <taxon>Bacteria</taxon>
        <taxon>Bacillati</taxon>
        <taxon>Bacillota</taxon>
        <taxon>Clostridia</taxon>
        <taxon>Natranaerobiales</taxon>
        <taxon>Natranaerobiaceae</taxon>
        <taxon>Natranaerobius</taxon>
    </lineage>
</organism>
<accession>B2A439</accession>
<dbReference type="KEGG" id="nth:Nther_1564"/>
<evidence type="ECO:0000313" key="2">
    <source>
        <dbReference type="EMBL" id="ACB85139.1"/>
    </source>
</evidence>
<sequence>MIFIFYLIAWLSLGYVITIINIIMADLLSITSTEGVILLSISILTATLLVCTYGLCETIKNKQNDRGVNE</sequence>
<reference evidence="2 3" key="1">
    <citation type="submission" date="2008-04" db="EMBL/GenBank/DDBJ databases">
        <title>Complete sequence of chromosome of Natranaerobius thermophilus JW/NM-WN-LF.</title>
        <authorList>
            <consortium name="US DOE Joint Genome Institute"/>
            <person name="Copeland A."/>
            <person name="Lucas S."/>
            <person name="Lapidus A."/>
            <person name="Glavina del Rio T."/>
            <person name="Dalin E."/>
            <person name="Tice H."/>
            <person name="Bruce D."/>
            <person name="Goodwin L."/>
            <person name="Pitluck S."/>
            <person name="Chertkov O."/>
            <person name="Brettin T."/>
            <person name="Detter J.C."/>
            <person name="Han C."/>
            <person name="Kuske C.R."/>
            <person name="Schmutz J."/>
            <person name="Larimer F."/>
            <person name="Land M."/>
            <person name="Hauser L."/>
            <person name="Kyrpides N."/>
            <person name="Lykidis A."/>
            <person name="Mesbah N.M."/>
            <person name="Wiegel J."/>
        </authorList>
    </citation>
    <scope>NUCLEOTIDE SEQUENCE [LARGE SCALE GENOMIC DNA]</scope>
    <source>
        <strain evidence="3">ATCC BAA-1301 / DSM 18059 / JW/NM-WN-LF</strain>
    </source>
</reference>
<proteinExistence type="predicted"/>
<feature type="transmembrane region" description="Helical" evidence="1">
    <location>
        <begin position="36"/>
        <end position="56"/>
    </location>
</feature>
<dbReference type="AlphaFoldDB" id="B2A439"/>
<reference evidence="2 3" key="2">
    <citation type="journal article" date="2011" name="J. Bacteriol.">
        <title>Complete genome sequence of the anaerobic, halophilic alkalithermophile Natranaerobius thermophilus JW/NM-WN-LF.</title>
        <authorList>
            <person name="Zhao B."/>
            <person name="Mesbah N.M."/>
            <person name="Dalin E."/>
            <person name="Goodwin L."/>
            <person name="Nolan M."/>
            <person name="Pitluck S."/>
            <person name="Chertkov O."/>
            <person name="Brettin T.S."/>
            <person name="Han J."/>
            <person name="Larimer F.W."/>
            <person name="Land M.L."/>
            <person name="Hauser L."/>
            <person name="Kyrpides N."/>
            <person name="Wiegel J."/>
        </authorList>
    </citation>
    <scope>NUCLEOTIDE SEQUENCE [LARGE SCALE GENOMIC DNA]</scope>
    <source>
        <strain evidence="3">ATCC BAA-1301 / DSM 18059 / JW/NM-WN-LF</strain>
    </source>
</reference>
<gene>
    <name evidence="2" type="ordered locus">Nther_1564</name>
</gene>
<keyword evidence="1" id="KW-1133">Transmembrane helix</keyword>
<protein>
    <submittedName>
        <fullName evidence="2">Uncharacterized protein</fullName>
    </submittedName>
</protein>
<keyword evidence="1" id="KW-0472">Membrane</keyword>
<feature type="transmembrane region" description="Helical" evidence="1">
    <location>
        <begin position="7"/>
        <end position="30"/>
    </location>
</feature>
<keyword evidence="1" id="KW-0812">Transmembrane</keyword>
<name>B2A439_NATTJ</name>
<evidence type="ECO:0000256" key="1">
    <source>
        <dbReference type="SAM" id="Phobius"/>
    </source>
</evidence>